<dbReference type="AlphaFoldDB" id="A0A0N7C3W7"/>
<proteinExistence type="predicted"/>
<keyword evidence="2" id="KW-0614">Plasmid</keyword>
<geneLocation type="plasmid" evidence="2">
    <name>pNDM-ECN49</name>
</geneLocation>
<protein>
    <submittedName>
        <fullName evidence="2">Transposase</fullName>
    </submittedName>
</protein>
<sequence>MSWAQRAQAGLFYSTITTCAHCGGAVRIVASIEDPKAIRAILAHVEKHGALEQAHYRPAARAPPPRRVMRRAGHTAGSQARVRSDAATTPQGCARPLCRDSARNGYALSRLRGPAMSKTHA</sequence>
<feature type="region of interest" description="Disordered" evidence="1">
    <location>
        <begin position="53"/>
        <end position="99"/>
    </location>
</feature>
<reference evidence="2" key="1">
    <citation type="submission" date="2015-02" db="EMBL/GenBank/DDBJ databases">
        <authorList>
            <person name="Zhao X.J."/>
            <person name="Ma P."/>
        </authorList>
    </citation>
    <scope>NUCLEOTIDE SEQUENCE</scope>
    <source>
        <strain evidence="2">ECN49</strain>
        <plasmid evidence="2">pNDM-ECN49</plasmid>
    </source>
</reference>
<evidence type="ECO:0000313" key="2">
    <source>
        <dbReference type="EMBL" id="AKJ21423.1"/>
    </source>
</evidence>
<organism evidence="2">
    <name type="scientific">Enterobacter cloacae</name>
    <dbReference type="NCBI Taxonomy" id="550"/>
    <lineage>
        <taxon>Bacteria</taxon>
        <taxon>Pseudomonadati</taxon>
        <taxon>Pseudomonadota</taxon>
        <taxon>Gammaproteobacteria</taxon>
        <taxon>Enterobacterales</taxon>
        <taxon>Enterobacteriaceae</taxon>
        <taxon>Enterobacter</taxon>
        <taxon>Enterobacter cloacae complex</taxon>
    </lineage>
</organism>
<evidence type="ECO:0000256" key="1">
    <source>
        <dbReference type="SAM" id="MobiDB-lite"/>
    </source>
</evidence>
<accession>A0A0N7C3W7</accession>
<dbReference type="EMBL" id="KP765744">
    <property type="protein sequence ID" value="AKJ21423.1"/>
    <property type="molecule type" value="Genomic_DNA"/>
</dbReference>
<name>A0A0N7C3W7_ENTCL</name>